<evidence type="ECO:0000256" key="1">
    <source>
        <dbReference type="ARBA" id="ARBA00004167"/>
    </source>
</evidence>
<feature type="domain" description="Late embryogenesis abundant protein LEA-2 subgroup" evidence="6">
    <location>
        <begin position="76"/>
        <end position="177"/>
    </location>
</feature>
<evidence type="ECO:0000256" key="4">
    <source>
        <dbReference type="ARBA" id="ARBA00023136"/>
    </source>
</evidence>
<dbReference type="Proteomes" id="UP000287651">
    <property type="component" value="Unassembled WGS sequence"/>
</dbReference>
<dbReference type="EMBL" id="AMZH03001045">
    <property type="protein sequence ID" value="RRT80859.1"/>
    <property type="molecule type" value="Genomic_DNA"/>
</dbReference>
<dbReference type="InterPro" id="IPR004864">
    <property type="entry name" value="LEA_2"/>
</dbReference>
<comment type="caution">
    <text evidence="7">The sequence shown here is derived from an EMBL/GenBank/DDBJ whole genome shotgun (WGS) entry which is preliminary data.</text>
</comment>
<keyword evidence="3 5" id="KW-1133">Transmembrane helix</keyword>
<evidence type="ECO:0000313" key="8">
    <source>
        <dbReference type="Proteomes" id="UP000287651"/>
    </source>
</evidence>
<gene>
    <name evidence="7" type="ORF">B296_00009245</name>
</gene>
<dbReference type="GO" id="GO:0005886">
    <property type="term" value="C:plasma membrane"/>
    <property type="evidence" value="ECO:0007669"/>
    <property type="project" value="TreeGrafter"/>
</dbReference>
<name>A0A427AX75_ENSVE</name>
<accession>A0A427AX75</accession>
<dbReference type="AlphaFoldDB" id="A0A427AX75"/>
<dbReference type="GO" id="GO:0009506">
    <property type="term" value="C:plasmodesma"/>
    <property type="evidence" value="ECO:0007669"/>
    <property type="project" value="TreeGrafter"/>
</dbReference>
<keyword evidence="4 5" id="KW-0472">Membrane</keyword>
<dbReference type="PANTHER" id="PTHR31415:SF7">
    <property type="entry name" value="OS08G0102700 PROTEIN"/>
    <property type="match status" value="1"/>
</dbReference>
<proteinExistence type="predicted"/>
<evidence type="ECO:0000256" key="3">
    <source>
        <dbReference type="ARBA" id="ARBA00022989"/>
    </source>
</evidence>
<protein>
    <recommendedName>
        <fullName evidence="6">Late embryogenesis abundant protein LEA-2 subgroup domain-containing protein</fullName>
    </recommendedName>
</protein>
<sequence length="211" mass="23511">MAKDCGIHGKHKRHKQFLRMLAAFLSLVVVLLLAVLIVWLVLRPTKPMFYLQDFSLLQFNLTHGDAALLTTVLQVTLSSRNPNGRIGIYYDRLDVYAAYKGQQFTAASFLPPGYLGHNDVAIWSPYLYGTAVPLAPYLADALSQDESAGYLLLYVRVDGRLRWKVGTWISGHYRLQANCPAFLIVDSGKSQSDAPAPIVRFQHNTACSVVV</sequence>
<feature type="transmembrane region" description="Helical" evidence="5">
    <location>
        <begin position="21"/>
        <end position="42"/>
    </location>
</feature>
<evidence type="ECO:0000256" key="2">
    <source>
        <dbReference type="ARBA" id="ARBA00022692"/>
    </source>
</evidence>
<keyword evidence="2 5" id="KW-0812">Transmembrane</keyword>
<evidence type="ECO:0000259" key="6">
    <source>
        <dbReference type="Pfam" id="PF03168"/>
    </source>
</evidence>
<evidence type="ECO:0000256" key="5">
    <source>
        <dbReference type="SAM" id="Phobius"/>
    </source>
</evidence>
<organism evidence="7 8">
    <name type="scientific">Ensete ventricosum</name>
    <name type="common">Abyssinian banana</name>
    <name type="synonym">Musa ensete</name>
    <dbReference type="NCBI Taxonomy" id="4639"/>
    <lineage>
        <taxon>Eukaryota</taxon>
        <taxon>Viridiplantae</taxon>
        <taxon>Streptophyta</taxon>
        <taxon>Embryophyta</taxon>
        <taxon>Tracheophyta</taxon>
        <taxon>Spermatophyta</taxon>
        <taxon>Magnoliopsida</taxon>
        <taxon>Liliopsida</taxon>
        <taxon>Zingiberales</taxon>
        <taxon>Musaceae</taxon>
        <taxon>Ensete</taxon>
    </lineage>
</organism>
<comment type="subcellular location">
    <subcellularLocation>
        <location evidence="1">Membrane</location>
        <topology evidence="1">Single-pass membrane protein</topology>
    </subcellularLocation>
</comment>
<evidence type="ECO:0000313" key="7">
    <source>
        <dbReference type="EMBL" id="RRT80859.1"/>
    </source>
</evidence>
<dbReference type="GO" id="GO:0098542">
    <property type="term" value="P:defense response to other organism"/>
    <property type="evidence" value="ECO:0007669"/>
    <property type="project" value="InterPro"/>
</dbReference>
<dbReference type="InterPro" id="IPR044839">
    <property type="entry name" value="NDR1-like"/>
</dbReference>
<reference evidence="7 8" key="1">
    <citation type="journal article" date="2014" name="Agronomy (Basel)">
        <title>A Draft Genome Sequence for Ensete ventricosum, the Drought-Tolerant Tree Against Hunger.</title>
        <authorList>
            <person name="Harrison J."/>
            <person name="Moore K.A."/>
            <person name="Paszkiewicz K."/>
            <person name="Jones T."/>
            <person name="Grant M."/>
            <person name="Ambacheew D."/>
            <person name="Muzemil S."/>
            <person name="Studholme D.J."/>
        </authorList>
    </citation>
    <scope>NUCLEOTIDE SEQUENCE [LARGE SCALE GENOMIC DNA]</scope>
</reference>
<dbReference type="PANTHER" id="PTHR31415">
    <property type="entry name" value="OS05G0367900 PROTEIN"/>
    <property type="match status" value="1"/>
</dbReference>
<dbReference type="Pfam" id="PF03168">
    <property type="entry name" value="LEA_2"/>
    <property type="match status" value="1"/>
</dbReference>